<comment type="caution">
    <text evidence="1">The sequence shown here is derived from an EMBL/GenBank/DDBJ whole genome shotgun (WGS) entry which is preliminary data.</text>
</comment>
<dbReference type="SUPFAM" id="SSF55729">
    <property type="entry name" value="Acyl-CoA N-acyltransferases (Nat)"/>
    <property type="match status" value="1"/>
</dbReference>
<evidence type="ECO:0000313" key="1">
    <source>
        <dbReference type="EMBL" id="MDC9596679.1"/>
    </source>
</evidence>
<dbReference type="Proteomes" id="UP001220225">
    <property type="component" value="Unassembled WGS sequence"/>
</dbReference>
<proteinExistence type="predicted"/>
<dbReference type="RefSeq" id="WP_273575273.1">
    <property type="nucleotide sequence ID" value="NZ_JAQRFN010000007.1"/>
</dbReference>
<keyword evidence="2" id="KW-1185">Reference proteome</keyword>
<gene>
    <name evidence="1" type="ORF">PSI14_07285</name>
</gene>
<sequence>MPKREELEATARARADYHSAMIMEEKLYLEYQAKIKEVSQHGMLSALNELQRNESSWYYEPIIGTMSISNRHATFIKTCDSIKKIFNDISVTGGLQNYRHFICSCSVTAKAVGIIILSPAKSNLSDNDVDQISFIVTYPNGYGYGGLLIQHVINISLTLGHQGILEVKAERDAEIFYQKLGFVVINDDFFDLKPMKLTPADSNKWHQINGEYQLKRIPRPHNSSWRCHLL</sequence>
<name>A0ABT5LQJ5_9GAMM</name>
<organism evidence="1 2">
    <name type="scientific">Xenorhabdus anantnagensis</name>
    <dbReference type="NCBI Taxonomy" id="3025875"/>
    <lineage>
        <taxon>Bacteria</taxon>
        <taxon>Pseudomonadati</taxon>
        <taxon>Pseudomonadota</taxon>
        <taxon>Gammaproteobacteria</taxon>
        <taxon>Enterobacterales</taxon>
        <taxon>Morganellaceae</taxon>
        <taxon>Xenorhabdus</taxon>
    </lineage>
</organism>
<dbReference type="Gene3D" id="3.40.630.30">
    <property type="match status" value="1"/>
</dbReference>
<reference evidence="1 2" key="1">
    <citation type="submission" date="2023-02" db="EMBL/GenBank/DDBJ databases">
        <title>Entomopathogenic bacteria.</title>
        <authorList>
            <person name="Machado R.A."/>
        </authorList>
    </citation>
    <scope>NUCLEOTIDE SEQUENCE [LARGE SCALE GENOMIC DNA]</scope>
    <source>
        <strain evidence="1 2">XENO-2</strain>
    </source>
</reference>
<dbReference type="EMBL" id="JAQRFN010000007">
    <property type="protein sequence ID" value="MDC9596679.1"/>
    <property type="molecule type" value="Genomic_DNA"/>
</dbReference>
<accession>A0ABT5LQJ5</accession>
<dbReference type="InterPro" id="IPR016181">
    <property type="entry name" value="Acyl_CoA_acyltransferase"/>
</dbReference>
<protein>
    <submittedName>
        <fullName evidence="1">GNAT family N-acetyltransferase</fullName>
    </submittedName>
</protein>
<evidence type="ECO:0000313" key="2">
    <source>
        <dbReference type="Proteomes" id="UP001220225"/>
    </source>
</evidence>